<evidence type="ECO:0000313" key="2">
    <source>
        <dbReference type="EMBL" id="CAJ0966492.1"/>
    </source>
</evidence>
<evidence type="ECO:0000313" key="3">
    <source>
        <dbReference type="Proteomes" id="UP001176940"/>
    </source>
</evidence>
<feature type="transmembrane region" description="Helical" evidence="1">
    <location>
        <begin position="335"/>
        <end position="354"/>
    </location>
</feature>
<evidence type="ECO:0000256" key="1">
    <source>
        <dbReference type="SAM" id="Phobius"/>
    </source>
</evidence>
<dbReference type="Gene3D" id="3.10.10.10">
    <property type="entry name" value="HIV Type 1 Reverse Transcriptase, subunit A, domain 1"/>
    <property type="match status" value="2"/>
</dbReference>
<keyword evidence="1" id="KW-0812">Transmembrane</keyword>
<dbReference type="Gene3D" id="1.20.58.390">
    <property type="entry name" value="Neurotransmitter-gated ion-channel transmembrane domain"/>
    <property type="match status" value="1"/>
</dbReference>
<dbReference type="PANTHER" id="PTHR24559:SF440">
    <property type="entry name" value="RIBONUCLEASE H"/>
    <property type="match status" value="1"/>
</dbReference>
<dbReference type="SUPFAM" id="SSF56672">
    <property type="entry name" value="DNA/RNA polymerases"/>
    <property type="match status" value="1"/>
</dbReference>
<dbReference type="InterPro" id="IPR043502">
    <property type="entry name" value="DNA/RNA_pol_sf"/>
</dbReference>
<reference evidence="2" key="1">
    <citation type="submission" date="2023-07" db="EMBL/GenBank/DDBJ databases">
        <authorList>
            <person name="Stuckert A."/>
        </authorList>
    </citation>
    <scope>NUCLEOTIDE SEQUENCE</scope>
</reference>
<dbReference type="Proteomes" id="UP001176940">
    <property type="component" value="Unassembled WGS sequence"/>
</dbReference>
<organism evidence="2 3">
    <name type="scientific">Ranitomeya imitator</name>
    <name type="common">mimic poison frog</name>
    <dbReference type="NCBI Taxonomy" id="111125"/>
    <lineage>
        <taxon>Eukaryota</taxon>
        <taxon>Metazoa</taxon>
        <taxon>Chordata</taxon>
        <taxon>Craniata</taxon>
        <taxon>Vertebrata</taxon>
        <taxon>Euteleostomi</taxon>
        <taxon>Amphibia</taxon>
        <taxon>Batrachia</taxon>
        <taxon>Anura</taxon>
        <taxon>Neobatrachia</taxon>
        <taxon>Hyloidea</taxon>
        <taxon>Dendrobatidae</taxon>
        <taxon>Dendrobatinae</taxon>
        <taxon>Ranitomeya</taxon>
    </lineage>
</organism>
<keyword evidence="3" id="KW-1185">Reference proteome</keyword>
<feature type="transmembrane region" description="Helical" evidence="1">
    <location>
        <begin position="366"/>
        <end position="387"/>
    </location>
</feature>
<proteinExistence type="predicted"/>
<comment type="caution">
    <text evidence="2">The sequence shown here is derived from an EMBL/GenBank/DDBJ whole genome shotgun (WGS) entry which is preliminary data.</text>
</comment>
<dbReference type="SUPFAM" id="SSF90112">
    <property type="entry name" value="Neurotransmitter-gated ion-channel transmembrane pore"/>
    <property type="match status" value="1"/>
</dbReference>
<keyword evidence="1" id="KW-0472">Membrane</keyword>
<accession>A0ABN9MI82</accession>
<protein>
    <submittedName>
        <fullName evidence="2">Uncharacterized protein</fullName>
    </submittedName>
</protein>
<dbReference type="InterPro" id="IPR053134">
    <property type="entry name" value="RNA-dir_DNA_polymerase"/>
</dbReference>
<dbReference type="InterPro" id="IPR038050">
    <property type="entry name" value="Neuro_actylchol_rec"/>
</dbReference>
<dbReference type="EMBL" id="CAUEEQ010075085">
    <property type="protein sequence ID" value="CAJ0966492.1"/>
    <property type="molecule type" value="Genomic_DNA"/>
</dbReference>
<name>A0ABN9MI82_9NEOB</name>
<gene>
    <name evidence="2" type="ORF">RIMI_LOCUS21372224</name>
</gene>
<sequence length="407" mass="46236">MEKAFSNSEEILREPRAERQSCNLIQHAVVERYTILIQRLQDPLVASLVDGKPLSKTILFASEPVELLAFPSNLLDLPATYLTYADVFNKKEAETLLPHRTYVCHIILFPGSSPPRGHNYPLSQAETQAMSKYIKDNLARGFIRKSSSMAGGGKDVSLRSCIDYRRLNQITVKNKYPLLLLSKLFDRLNPYAPGRRMETVFHIRDGHYEYRVMLFGLCNIPAVFQELVNGIFQDPIYMSSDVPDADNDRERDDVTARRPLSGDVRALGGTRRKRVRDLVMVPKSNSYEVNKNSQEAFVPKGDWILVDITVQNLTYDFLNDGFSQVIYEVTLKRAAVIYIINLIIPACFLVFLDIASMFIQDFGERLGFKINVILGFSVLLLILNNMLPHSNSTPMLDWLAPPPDQDT</sequence>
<keyword evidence="1" id="KW-1133">Transmembrane helix</keyword>
<dbReference type="InterPro" id="IPR043128">
    <property type="entry name" value="Rev_trsase/Diguanyl_cyclase"/>
</dbReference>
<dbReference type="InterPro" id="IPR036719">
    <property type="entry name" value="Neuro-gated_channel_TM_sf"/>
</dbReference>
<dbReference type="Gene3D" id="3.30.70.270">
    <property type="match status" value="2"/>
</dbReference>
<dbReference type="PANTHER" id="PTHR24559">
    <property type="entry name" value="TRANSPOSON TY3-I GAG-POL POLYPROTEIN"/>
    <property type="match status" value="1"/>
</dbReference>